<dbReference type="Pfam" id="PF10002">
    <property type="entry name" value="DUF2243"/>
    <property type="match status" value="1"/>
</dbReference>
<sequence>MMATTQGASRFGTARPADIKLPGIVLGVGMGGFADGILLHQLLQWHHMLSSTDQDRIGVKYYDPHTVSGLQMNTVWDGVFHTVCWLAVLLGLAVLYARVTHDRLRVWTSRVLWGWMLVGWGLFNLVEGVLDHHVLGIHHVHAGAGRVWWDIGFLVLGALLVAGGHLLQRSGRAVDPGAAAGRHEGLHG</sequence>
<name>A0ABP5Q168_9ACTN</name>
<dbReference type="EMBL" id="BAAART010000025">
    <property type="protein sequence ID" value="GAA2222598.1"/>
    <property type="molecule type" value="Genomic_DNA"/>
</dbReference>
<evidence type="ECO:0000256" key="1">
    <source>
        <dbReference type="SAM" id="Phobius"/>
    </source>
</evidence>
<dbReference type="InterPro" id="IPR018719">
    <property type="entry name" value="DUF2243_membrane"/>
</dbReference>
<evidence type="ECO:0000313" key="2">
    <source>
        <dbReference type="EMBL" id="GAA2222598.1"/>
    </source>
</evidence>
<comment type="caution">
    <text evidence="2">The sequence shown here is derived from an EMBL/GenBank/DDBJ whole genome shotgun (WGS) entry which is preliminary data.</text>
</comment>
<feature type="transmembrane region" description="Helical" evidence="1">
    <location>
        <begin position="21"/>
        <end position="43"/>
    </location>
</feature>
<gene>
    <name evidence="2" type="ORF">GCM10010104_11630</name>
</gene>
<keyword evidence="1" id="KW-1133">Transmembrane helix</keyword>
<keyword evidence="3" id="KW-1185">Reference proteome</keyword>
<accession>A0ABP5Q168</accession>
<protein>
    <submittedName>
        <fullName evidence="2">DUF2243 domain-containing protein</fullName>
    </submittedName>
</protein>
<feature type="transmembrane region" description="Helical" evidence="1">
    <location>
        <begin position="111"/>
        <end position="135"/>
    </location>
</feature>
<feature type="transmembrane region" description="Helical" evidence="1">
    <location>
        <begin position="78"/>
        <end position="99"/>
    </location>
</feature>
<organism evidence="2 3">
    <name type="scientific">Streptomyces indiaensis</name>
    <dbReference type="NCBI Taxonomy" id="284033"/>
    <lineage>
        <taxon>Bacteria</taxon>
        <taxon>Bacillati</taxon>
        <taxon>Actinomycetota</taxon>
        <taxon>Actinomycetes</taxon>
        <taxon>Kitasatosporales</taxon>
        <taxon>Streptomycetaceae</taxon>
        <taxon>Streptomyces</taxon>
    </lineage>
</organism>
<dbReference type="Proteomes" id="UP001501474">
    <property type="component" value="Unassembled WGS sequence"/>
</dbReference>
<feature type="transmembrane region" description="Helical" evidence="1">
    <location>
        <begin position="147"/>
        <end position="167"/>
    </location>
</feature>
<keyword evidence="1" id="KW-0812">Transmembrane</keyword>
<evidence type="ECO:0000313" key="3">
    <source>
        <dbReference type="Proteomes" id="UP001501474"/>
    </source>
</evidence>
<proteinExistence type="predicted"/>
<keyword evidence="1" id="KW-0472">Membrane</keyword>
<reference evidence="3" key="1">
    <citation type="journal article" date="2019" name="Int. J. Syst. Evol. Microbiol.">
        <title>The Global Catalogue of Microorganisms (GCM) 10K type strain sequencing project: providing services to taxonomists for standard genome sequencing and annotation.</title>
        <authorList>
            <consortium name="The Broad Institute Genomics Platform"/>
            <consortium name="The Broad Institute Genome Sequencing Center for Infectious Disease"/>
            <person name="Wu L."/>
            <person name="Ma J."/>
        </authorList>
    </citation>
    <scope>NUCLEOTIDE SEQUENCE [LARGE SCALE GENOMIC DNA]</scope>
    <source>
        <strain evidence="3">JCM 3053</strain>
    </source>
</reference>